<feature type="transmembrane region" description="Helical" evidence="1">
    <location>
        <begin position="95"/>
        <end position="119"/>
    </location>
</feature>
<evidence type="ECO:0000313" key="2">
    <source>
        <dbReference type="EMBL" id="CAE7903154.1"/>
    </source>
</evidence>
<keyword evidence="1" id="KW-0812">Transmembrane</keyword>
<proteinExistence type="predicted"/>
<gene>
    <name evidence="2" type="ORF">SNEC2469_LOCUS30463</name>
</gene>
<sequence length="287" mass="32103">LHIAADHMFEEKDVVESVQVKEPPEDVSKVLRAANYNLASIPMLTTKHSAELGQGPTCVLIINALVCAGMELVLVQERRDPLVTRLIGRGLRLFVLWRTLLTTLIWTPNTFFKVFVLMLPSVDSMQVVQVKERLTRRVREQLKEVVAFYQSVRLHEALLCKLGEFATPKRAEADTVAKQLVKVGASTGDEREQAARRRTEMKPLMRHCFESHAHTSTSYRLMGLFRRGNPQPRSGANLIARAAMMHGSVMAVHSLLPALVAAVDASLTEIAIRAGRAGKFTLRIRFT</sequence>
<accession>A0A813BF34</accession>
<protein>
    <submittedName>
        <fullName evidence="2">Uncharacterized protein</fullName>
    </submittedName>
</protein>
<organism evidence="2 3">
    <name type="scientific">Symbiodinium necroappetens</name>
    <dbReference type="NCBI Taxonomy" id="1628268"/>
    <lineage>
        <taxon>Eukaryota</taxon>
        <taxon>Sar</taxon>
        <taxon>Alveolata</taxon>
        <taxon>Dinophyceae</taxon>
        <taxon>Suessiales</taxon>
        <taxon>Symbiodiniaceae</taxon>
        <taxon>Symbiodinium</taxon>
    </lineage>
</organism>
<feature type="non-terminal residue" evidence="2">
    <location>
        <position position="287"/>
    </location>
</feature>
<keyword evidence="1" id="KW-1133">Transmembrane helix</keyword>
<dbReference type="OrthoDB" id="409643at2759"/>
<feature type="transmembrane region" description="Helical" evidence="1">
    <location>
        <begin position="52"/>
        <end position="74"/>
    </location>
</feature>
<comment type="caution">
    <text evidence="2">The sequence shown here is derived from an EMBL/GenBank/DDBJ whole genome shotgun (WGS) entry which is preliminary data.</text>
</comment>
<dbReference type="AlphaFoldDB" id="A0A813BF34"/>
<keyword evidence="3" id="KW-1185">Reference proteome</keyword>
<evidence type="ECO:0000256" key="1">
    <source>
        <dbReference type="SAM" id="Phobius"/>
    </source>
</evidence>
<keyword evidence="1" id="KW-0472">Membrane</keyword>
<reference evidence="2" key="1">
    <citation type="submission" date="2021-02" db="EMBL/GenBank/DDBJ databases">
        <authorList>
            <person name="Dougan E. K."/>
            <person name="Rhodes N."/>
            <person name="Thang M."/>
            <person name="Chan C."/>
        </authorList>
    </citation>
    <scope>NUCLEOTIDE SEQUENCE</scope>
</reference>
<evidence type="ECO:0000313" key="3">
    <source>
        <dbReference type="Proteomes" id="UP000601435"/>
    </source>
</evidence>
<name>A0A813BF34_9DINO</name>
<dbReference type="Proteomes" id="UP000601435">
    <property type="component" value="Unassembled WGS sequence"/>
</dbReference>
<dbReference type="EMBL" id="CAJNJA010071229">
    <property type="protein sequence ID" value="CAE7903154.1"/>
    <property type="molecule type" value="Genomic_DNA"/>
</dbReference>